<evidence type="ECO:0000313" key="1">
    <source>
        <dbReference type="EMBL" id="EAZ93275.1"/>
    </source>
</evidence>
<gene>
    <name evidence="1" type="ORF">CY0110_15807</name>
</gene>
<keyword evidence="2" id="KW-1185">Reference proteome</keyword>
<dbReference type="EMBL" id="AAXW01000002">
    <property type="protein sequence ID" value="EAZ93275.1"/>
    <property type="molecule type" value="Genomic_DNA"/>
</dbReference>
<organism evidence="1 2">
    <name type="scientific">Crocosphaera chwakensis CCY0110</name>
    <dbReference type="NCBI Taxonomy" id="391612"/>
    <lineage>
        <taxon>Bacteria</taxon>
        <taxon>Bacillati</taxon>
        <taxon>Cyanobacteriota</taxon>
        <taxon>Cyanophyceae</taxon>
        <taxon>Oscillatoriophycideae</taxon>
        <taxon>Chroococcales</taxon>
        <taxon>Aphanothecaceae</taxon>
        <taxon>Crocosphaera</taxon>
        <taxon>Crocosphaera chwakensis</taxon>
    </lineage>
</organism>
<comment type="caution">
    <text evidence="1">The sequence shown here is derived from an EMBL/GenBank/DDBJ whole genome shotgun (WGS) entry which is preliminary data.</text>
</comment>
<dbReference type="AlphaFoldDB" id="A3IHJ3"/>
<protein>
    <submittedName>
        <fullName evidence="1">Uncharacterized protein</fullName>
    </submittedName>
</protein>
<accession>A3IHJ3</accession>
<sequence>MSNFLDSQNYNNTNSDMSINKIRITKIERQQLNLNSSQIYLFKIFPNR</sequence>
<name>A3IHJ3_9CHRO</name>
<reference evidence="1 2" key="1">
    <citation type="submission" date="2007-03" db="EMBL/GenBank/DDBJ databases">
        <authorList>
            <person name="Stal L."/>
            <person name="Ferriera S."/>
            <person name="Johnson J."/>
            <person name="Kravitz S."/>
            <person name="Beeson K."/>
            <person name="Sutton G."/>
            <person name="Rogers Y.-H."/>
            <person name="Friedman R."/>
            <person name="Frazier M."/>
            <person name="Venter J.C."/>
        </authorList>
    </citation>
    <scope>NUCLEOTIDE SEQUENCE [LARGE SCALE GENOMIC DNA]</scope>
    <source>
        <strain evidence="1 2">CCY0110</strain>
    </source>
</reference>
<proteinExistence type="predicted"/>
<evidence type="ECO:0000313" key="2">
    <source>
        <dbReference type="Proteomes" id="UP000003781"/>
    </source>
</evidence>
<dbReference type="Proteomes" id="UP000003781">
    <property type="component" value="Unassembled WGS sequence"/>
</dbReference>